<keyword evidence="10" id="KW-1185">Reference proteome</keyword>
<evidence type="ECO:0000313" key="10">
    <source>
        <dbReference type="Proteomes" id="UP000264589"/>
    </source>
</evidence>
<evidence type="ECO:0000256" key="5">
    <source>
        <dbReference type="ARBA" id="ARBA00022989"/>
    </source>
</evidence>
<feature type="transmembrane region" description="Helical" evidence="7">
    <location>
        <begin position="147"/>
        <end position="163"/>
    </location>
</feature>
<sequence>MTLLELADAIGVFVFALSGGLAASRQKMDLFGIGVVSLLPAIGGGTLRDLLLNREVFWLNEPETILIALAAAVPAFLLGQRIARFKTLLWFDAAGMALFAVTGAAVAMDAGYGPLIIIMMGTMTASFGGLLRDIVCNEIPLILREDIYATAALIGAAAFWGLTELGLPAPIPFFAGAAVAFGIRAFVLIMRDIRPRFSRAELPGHRED</sequence>
<evidence type="ECO:0000256" key="3">
    <source>
        <dbReference type="ARBA" id="ARBA00022475"/>
    </source>
</evidence>
<feature type="domain" description="Glycine transporter" evidence="8">
    <location>
        <begin position="6"/>
        <end position="78"/>
    </location>
</feature>
<dbReference type="OrthoDB" id="9791874at2"/>
<evidence type="ECO:0000256" key="4">
    <source>
        <dbReference type="ARBA" id="ARBA00022692"/>
    </source>
</evidence>
<dbReference type="InterPro" id="IPR005115">
    <property type="entry name" value="Gly_transporter"/>
</dbReference>
<organism evidence="9 10">
    <name type="scientific">Parvularcula marina</name>
    <dbReference type="NCBI Taxonomy" id="2292771"/>
    <lineage>
        <taxon>Bacteria</taxon>
        <taxon>Pseudomonadati</taxon>
        <taxon>Pseudomonadota</taxon>
        <taxon>Alphaproteobacteria</taxon>
        <taxon>Parvularculales</taxon>
        <taxon>Parvularculaceae</taxon>
        <taxon>Parvularcula</taxon>
    </lineage>
</organism>
<dbReference type="PANTHER" id="PTHR30506">
    <property type="entry name" value="INNER MEMBRANE PROTEIN"/>
    <property type="match status" value="1"/>
</dbReference>
<keyword evidence="4 7" id="KW-0812">Transmembrane</keyword>
<feature type="transmembrane region" description="Helical" evidence="7">
    <location>
        <begin position="64"/>
        <end position="82"/>
    </location>
</feature>
<keyword evidence="6 7" id="KW-0472">Membrane</keyword>
<evidence type="ECO:0000256" key="1">
    <source>
        <dbReference type="ARBA" id="ARBA00004651"/>
    </source>
</evidence>
<feature type="transmembrane region" description="Helical" evidence="7">
    <location>
        <begin position="6"/>
        <end position="23"/>
    </location>
</feature>
<dbReference type="RefSeq" id="WP_116391652.1">
    <property type="nucleotide sequence ID" value="NZ_QUQO01000001.1"/>
</dbReference>
<accession>A0A371RHV2</accession>
<comment type="subcellular location">
    <subcellularLocation>
        <location evidence="1">Cell membrane</location>
        <topology evidence="1">Multi-pass membrane protein</topology>
    </subcellularLocation>
</comment>
<protein>
    <submittedName>
        <fullName evidence="9">Trimeric intracellular cation channel family protein</fullName>
    </submittedName>
</protein>
<feature type="domain" description="Glycine transporter" evidence="8">
    <location>
        <begin position="89"/>
        <end position="162"/>
    </location>
</feature>
<dbReference type="FunCoup" id="A0A371RHV2">
    <property type="interactions" value="176"/>
</dbReference>
<keyword evidence="5 7" id="KW-1133">Transmembrane helix</keyword>
<dbReference type="Pfam" id="PF03458">
    <property type="entry name" value="Gly_transporter"/>
    <property type="match status" value="2"/>
</dbReference>
<dbReference type="GO" id="GO:0005886">
    <property type="term" value="C:plasma membrane"/>
    <property type="evidence" value="ECO:0007669"/>
    <property type="project" value="UniProtKB-SubCell"/>
</dbReference>
<name>A0A371RHV2_9PROT</name>
<feature type="transmembrane region" description="Helical" evidence="7">
    <location>
        <begin position="114"/>
        <end position="135"/>
    </location>
</feature>
<comment type="caution">
    <text evidence="9">The sequence shown here is derived from an EMBL/GenBank/DDBJ whole genome shotgun (WGS) entry which is preliminary data.</text>
</comment>
<feature type="transmembrane region" description="Helical" evidence="7">
    <location>
        <begin position="89"/>
        <end position="108"/>
    </location>
</feature>
<feature type="transmembrane region" description="Helical" evidence="7">
    <location>
        <begin position="30"/>
        <end position="52"/>
    </location>
</feature>
<reference evidence="9 10" key="1">
    <citation type="submission" date="2018-08" db="EMBL/GenBank/DDBJ databases">
        <title>Parvularcula sp. SM1705, isolated from surface water of the South Sea China.</title>
        <authorList>
            <person name="Sun L."/>
        </authorList>
    </citation>
    <scope>NUCLEOTIDE SEQUENCE [LARGE SCALE GENOMIC DNA]</scope>
    <source>
        <strain evidence="9 10">SM1705</strain>
    </source>
</reference>
<dbReference type="PANTHER" id="PTHR30506:SF3">
    <property type="entry name" value="UPF0126 INNER MEMBRANE PROTEIN YADS-RELATED"/>
    <property type="match status" value="1"/>
</dbReference>
<evidence type="ECO:0000256" key="7">
    <source>
        <dbReference type="SAM" id="Phobius"/>
    </source>
</evidence>
<evidence type="ECO:0000259" key="8">
    <source>
        <dbReference type="Pfam" id="PF03458"/>
    </source>
</evidence>
<evidence type="ECO:0000256" key="2">
    <source>
        <dbReference type="ARBA" id="ARBA00008193"/>
    </source>
</evidence>
<dbReference type="InParanoid" id="A0A371RHV2"/>
<dbReference type="EMBL" id="QUQO01000001">
    <property type="protein sequence ID" value="RFB05021.1"/>
    <property type="molecule type" value="Genomic_DNA"/>
</dbReference>
<keyword evidence="3" id="KW-1003">Cell membrane</keyword>
<gene>
    <name evidence="9" type="ORF">DX908_06785</name>
</gene>
<dbReference type="AlphaFoldDB" id="A0A371RHV2"/>
<evidence type="ECO:0000256" key="6">
    <source>
        <dbReference type="ARBA" id="ARBA00023136"/>
    </source>
</evidence>
<feature type="transmembrane region" description="Helical" evidence="7">
    <location>
        <begin position="169"/>
        <end position="189"/>
    </location>
</feature>
<evidence type="ECO:0000313" key="9">
    <source>
        <dbReference type="EMBL" id="RFB05021.1"/>
    </source>
</evidence>
<dbReference type="Proteomes" id="UP000264589">
    <property type="component" value="Unassembled WGS sequence"/>
</dbReference>
<proteinExistence type="inferred from homology"/>
<comment type="similarity">
    <text evidence="2">Belongs to the UPF0126 family.</text>
</comment>